<keyword evidence="2" id="KW-1133">Transmembrane helix</keyword>
<feature type="transmembrane region" description="Helical" evidence="2">
    <location>
        <begin position="69"/>
        <end position="87"/>
    </location>
</feature>
<gene>
    <name evidence="3" type="ORF">IW256_005185</name>
</gene>
<keyword evidence="2" id="KW-0472">Membrane</keyword>
<feature type="transmembrane region" description="Helical" evidence="2">
    <location>
        <begin position="174"/>
        <end position="192"/>
    </location>
</feature>
<comment type="caution">
    <text evidence="3">The sequence shown here is derived from an EMBL/GenBank/DDBJ whole genome shotgun (WGS) entry which is preliminary data.</text>
</comment>
<name>A0A931DKE5_9ACTN</name>
<evidence type="ECO:0000313" key="3">
    <source>
        <dbReference type="EMBL" id="MBG6091072.1"/>
    </source>
</evidence>
<feature type="region of interest" description="Disordered" evidence="1">
    <location>
        <begin position="193"/>
        <end position="217"/>
    </location>
</feature>
<accession>A0A931DKE5</accession>
<dbReference type="AlphaFoldDB" id="A0A931DKE5"/>
<organism evidence="3 4">
    <name type="scientific">Actinomadura viridis</name>
    <dbReference type="NCBI Taxonomy" id="58110"/>
    <lineage>
        <taxon>Bacteria</taxon>
        <taxon>Bacillati</taxon>
        <taxon>Actinomycetota</taxon>
        <taxon>Actinomycetes</taxon>
        <taxon>Streptosporangiales</taxon>
        <taxon>Thermomonosporaceae</taxon>
        <taxon>Actinomadura</taxon>
    </lineage>
</organism>
<keyword evidence="4" id="KW-1185">Reference proteome</keyword>
<protein>
    <submittedName>
        <fullName evidence="3">Uncharacterized protein</fullName>
    </submittedName>
</protein>
<dbReference type="Proteomes" id="UP000614047">
    <property type="component" value="Unassembled WGS sequence"/>
</dbReference>
<dbReference type="EMBL" id="JADOUA010000001">
    <property type="protein sequence ID" value="MBG6091072.1"/>
    <property type="molecule type" value="Genomic_DNA"/>
</dbReference>
<keyword evidence="2" id="KW-0812">Transmembrane</keyword>
<sequence length="217" mass="22710">MPVARSALLRGGAVLGIAALGLALSSSAYLWRGTPAAAVAAVIGTIGATIALGRLYVTRRPTRFKNLSLTCGVLALFVLYAVGVVAARDFALTLVGVDTTAVVDRTWTTPGRGTDIHHCTLRLPEGTAIRRELATNCEGHERGDTLRVVIDPHERFPPVEGPRSDLPTTGESQVVAVAGLVLLISIAIGSVAPRTASTAPRRPRPGPGPGRRTRSSR</sequence>
<feature type="transmembrane region" description="Helical" evidence="2">
    <location>
        <begin position="12"/>
        <end position="31"/>
    </location>
</feature>
<evidence type="ECO:0000313" key="4">
    <source>
        <dbReference type="Proteomes" id="UP000614047"/>
    </source>
</evidence>
<dbReference type="RefSeq" id="WP_197013441.1">
    <property type="nucleotide sequence ID" value="NZ_BAABES010000001.1"/>
</dbReference>
<proteinExistence type="predicted"/>
<evidence type="ECO:0000256" key="2">
    <source>
        <dbReference type="SAM" id="Phobius"/>
    </source>
</evidence>
<evidence type="ECO:0000256" key="1">
    <source>
        <dbReference type="SAM" id="MobiDB-lite"/>
    </source>
</evidence>
<reference evidence="3" key="1">
    <citation type="submission" date="2020-11" db="EMBL/GenBank/DDBJ databases">
        <title>Sequencing the genomes of 1000 actinobacteria strains.</title>
        <authorList>
            <person name="Klenk H.-P."/>
        </authorList>
    </citation>
    <scope>NUCLEOTIDE SEQUENCE</scope>
    <source>
        <strain evidence="3">DSM 43175</strain>
    </source>
</reference>
<feature type="transmembrane region" description="Helical" evidence="2">
    <location>
        <begin position="37"/>
        <end position="57"/>
    </location>
</feature>